<dbReference type="GO" id="GO:0006508">
    <property type="term" value="P:proteolysis"/>
    <property type="evidence" value="ECO:0007669"/>
    <property type="project" value="InterPro"/>
</dbReference>
<sequence>MENMMLENVRLISKVNKVERREALIKILKKNDLKYKIQHEKLRNHFVDNIIVTFNSEIKLPKLVIGAHYDNIEGSCGANDNTSGVSILIEVAKYLKLNKVNRPIDLVFFDREEYEDRGSEQYILSTGRENIYAMINIDTCGFGDMMLIGPEKNLGAMKEKKIISEGLLDKEYIEIIKRTPGSDDRSFEAENIPNISIGVVPKGDVEIIQEIIKLELENKIPTKDLIPNPPEFMSTVHNGNRDCIEIVEESSMKIVLDFIINILEELRF</sequence>
<dbReference type="GO" id="GO:0008235">
    <property type="term" value="F:metalloexopeptidase activity"/>
    <property type="evidence" value="ECO:0007669"/>
    <property type="project" value="InterPro"/>
</dbReference>
<accession>A0AAE8K795</accession>
<name>A0AAE8K795_CLOPF</name>
<dbReference type="Proteomes" id="UP000273641">
    <property type="component" value="Unassembled WGS sequence"/>
</dbReference>
<evidence type="ECO:0000313" key="3">
    <source>
        <dbReference type="Proteomes" id="UP000273641"/>
    </source>
</evidence>
<reference evidence="2 3" key="1">
    <citation type="submission" date="2018-11" db="EMBL/GenBank/DDBJ databases">
        <title>Draft genome sequences of potential pathogenic Clostridium perfringens from environmental surface water in the North West Province, South Africa.</title>
        <authorList>
            <person name="Fourie J.C.J."/>
            <person name="Sanko T.J."/>
            <person name="Bezuidenhout C."/>
            <person name="Mienie C."/>
            <person name="Adeleke R."/>
        </authorList>
    </citation>
    <scope>NUCLEOTIDE SEQUENCE [LARGE SCALE GENOMIC DNA]</scope>
    <source>
        <strain evidence="2 3">SC4-C13</strain>
    </source>
</reference>
<dbReference type="Gene3D" id="3.40.630.10">
    <property type="entry name" value="Zn peptidases"/>
    <property type="match status" value="1"/>
</dbReference>
<dbReference type="Pfam" id="PF04389">
    <property type="entry name" value="Peptidase_M28"/>
    <property type="match status" value="1"/>
</dbReference>
<dbReference type="InterPro" id="IPR007484">
    <property type="entry name" value="Peptidase_M28"/>
</dbReference>
<evidence type="ECO:0000313" key="2">
    <source>
        <dbReference type="EMBL" id="RQN24823.1"/>
    </source>
</evidence>
<evidence type="ECO:0000259" key="1">
    <source>
        <dbReference type="Pfam" id="PF04389"/>
    </source>
</evidence>
<dbReference type="AlphaFoldDB" id="A0AAE8K795"/>
<dbReference type="EMBL" id="RQNR01000002">
    <property type="protein sequence ID" value="RQN24823.1"/>
    <property type="molecule type" value="Genomic_DNA"/>
</dbReference>
<organism evidence="2 3">
    <name type="scientific">Clostridium perfringens</name>
    <dbReference type="NCBI Taxonomy" id="1502"/>
    <lineage>
        <taxon>Bacteria</taxon>
        <taxon>Bacillati</taxon>
        <taxon>Bacillota</taxon>
        <taxon>Clostridia</taxon>
        <taxon>Eubacteriales</taxon>
        <taxon>Clostridiaceae</taxon>
        <taxon>Clostridium</taxon>
    </lineage>
</organism>
<proteinExistence type="predicted"/>
<dbReference type="SUPFAM" id="SSF53187">
    <property type="entry name" value="Zn-dependent exopeptidases"/>
    <property type="match status" value="1"/>
</dbReference>
<gene>
    <name evidence="2" type="ORF">EHZ11_06215</name>
</gene>
<dbReference type="InterPro" id="IPR045175">
    <property type="entry name" value="M28_fam"/>
</dbReference>
<dbReference type="PANTHER" id="PTHR12147">
    <property type="entry name" value="METALLOPEPTIDASE M28 FAMILY MEMBER"/>
    <property type="match status" value="1"/>
</dbReference>
<comment type="caution">
    <text evidence="2">The sequence shown here is derived from an EMBL/GenBank/DDBJ whole genome shotgun (WGS) entry which is preliminary data.</text>
</comment>
<feature type="domain" description="Peptidase M28" evidence="1">
    <location>
        <begin position="49"/>
        <end position="197"/>
    </location>
</feature>
<dbReference type="PANTHER" id="PTHR12147:SF26">
    <property type="entry name" value="PEPTIDASE M28 DOMAIN-CONTAINING PROTEIN"/>
    <property type="match status" value="1"/>
</dbReference>
<protein>
    <submittedName>
        <fullName evidence="2">M28 family peptidase</fullName>
    </submittedName>
</protein>